<gene>
    <name evidence="1" type="ORF">SEI61121_20605</name>
</gene>
<evidence type="ECO:0000313" key="1">
    <source>
        <dbReference type="EMBL" id="ESE81356.1"/>
    </source>
</evidence>
<accession>V1GU17</accession>
<organism evidence="1 2">
    <name type="scientific">Salmonella enterica subsp. indica serovar 6,14,25:z10:1,(2),7 str. 1121</name>
    <dbReference type="NCBI Taxonomy" id="1173950"/>
    <lineage>
        <taxon>Bacteria</taxon>
        <taxon>Pseudomonadati</taxon>
        <taxon>Pseudomonadota</taxon>
        <taxon>Gammaproteobacteria</taxon>
        <taxon>Enterobacterales</taxon>
        <taxon>Enterobacteriaceae</taxon>
        <taxon>Salmonella</taxon>
    </lineage>
</organism>
<name>V1GU17_SALER</name>
<dbReference type="STRING" id="1173950.SEI61121_20605"/>
<dbReference type="Proteomes" id="UP000017304">
    <property type="component" value="Unassembled WGS sequence"/>
</dbReference>
<reference evidence="1 2" key="1">
    <citation type="journal article" date="2013" name="Genome Biol. Evol.">
        <title>Phylogenetic diversity of the enteric pathogen Salmonella enterica subsp. enterica inferred from genome-wide reference-free SNP characters.</title>
        <authorList>
            <person name="Timme R.E."/>
            <person name="Pettengill J.B."/>
            <person name="Allard M.W."/>
            <person name="Strain E."/>
            <person name="Barrangou R."/>
            <person name="Wehnes C."/>
            <person name="Van Kessel J.S."/>
            <person name="Karns J.S."/>
            <person name="Musser S.M."/>
            <person name="Brown E.W."/>
        </authorList>
    </citation>
    <scope>NUCLEOTIDE SEQUENCE [LARGE SCALE GENOMIC DNA]</scope>
    <source>
        <strain evidence="1 2">1121</strain>
    </source>
</reference>
<proteinExistence type="predicted"/>
<comment type="caution">
    <text evidence="1">The sequence shown here is derived from an EMBL/GenBank/DDBJ whole genome shotgun (WGS) entry which is preliminary data.</text>
</comment>
<dbReference type="EMBL" id="AOXI01000049">
    <property type="protein sequence ID" value="ESE81356.1"/>
    <property type="molecule type" value="Genomic_DNA"/>
</dbReference>
<evidence type="ECO:0000313" key="2">
    <source>
        <dbReference type="Proteomes" id="UP000017304"/>
    </source>
</evidence>
<dbReference type="AlphaFoldDB" id="V1GU17"/>
<protein>
    <submittedName>
        <fullName evidence="1">Uncharacterized protein</fullName>
    </submittedName>
</protein>
<dbReference type="PATRIC" id="fig|1173950.3.peg.4306"/>
<sequence length="302" mass="34997">MGNSAYAKIVLRSNRTIALAADKGIIAFQRGFKNSVAQMSSGTERLTWYSACFFDKYEEECRELKQEDIRMGICIYEFFTRKDPVADLILMCLNYVFNFYDKKERINILARVYDVYENYKIYNGGSDDLMNYEKHPYDINDCDDFLTIPSDSPEKRLLLEDIANVCNLSLWDLMEEPLLNTDGIFNPAKITTDIVARKTVAYAFAKAAAESVALTLTLRKKINRNGARIATVFFYYGLVQEASTAVRKLKMLNPDYYQMLYNNKLEMFFFLIEPYLPPELYHPSMFINNPDVAVKFLKGFLK</sequence>